<dbReference type="InterPro" id="IPR029057">
    <property type="entry name" value="PRTase-like"/>
</dbReference>
<name>A0ABZ1QFC9_9ACTN</name>
<accession>A0ABZ1QFC9</accession>
<evidence type="ECO:0000259" key="1">
    <source>
        <dbReference type="Pfam" id="PF00156"/>
    </source>
</evidence>
<organism evidence="2 3">
    <name type="scientific">Streptomyces erythrochromogenes</name>
    <dbReference type="NCBI Taxonomy" id="285574"/>
    <lineage>
        <taxon>Bacteria</taxon>
        <taxon>Bacillati</taxon>
        <taxon>Actinomycetota</taxon>
        <taxon>Actinomycetes</taxon>
        <taxon>Kitasatosporales</taxon>
        <taxon>Streptomycetaceae</taxon>
        <taxon>Streptomyces</taxon>
    </lineage>
</organism>
<dbReference type="Gene3D" id="3.40.50.1820">
    <property type="entry name" value="alpha/beta hydrolase"/>
    <property type="match status" value="1"/>
</dbReference>
<keyword evidence="2" id="KW-0808">Transferase</keyword>
<dbReference type="SUPFAM" id="SSF53271">
    <property type="entry name" value="PRTase-like"/>
    <property type="match status" value="1"/>
</dbReference>
<dbReference type="Pfam" id="PF00156">
    <property type="entry name" value="Pribosyltran"/>
    <property type="match status" value="1"/>
</dbReference>
<sequence length="424" mass="44131">MLFTDRADAGERLAEAVRHLEGERPVVLGLPRGGVPVAFAVARALGAPLDVIVVRKLGVPHHRELGFGAIGEGGVRVISEDIVRSSRVTQQDLAAVEHAEEAELARQARRFRGDRTRVPLDGRTVIVVDDGIATGATAAAACRVVRAQGAARVVLAVPVAPPDAVARLGGETDEVVCLSTPRAFRAVGEWYRDFSQTPDEEVVSLLARAAAGPAPGQAPRSAAVEVDAGGLALAGDLALPEGAGAVVMFAHGSGSSRRSPRNRAVAADLNRAGLGTLLFDLLTPAEEADRANVFDIGTLAGRLTDATGWLRRRASLPIGYFGASTGAAAALWAASAADADIGAVVSRGGRPDLAGPRLASVRAPTLLVVGGRDTTVLDLNRAAQRELRCENRLEVVPGATHLFEEPGALEEVAALARAWFARHL</sequence>
<dbReference type="GeneID" id="95499265"/>
<reference evidence="2" key="1">
    <citation type="submission" date="2022-10" db="EMBL/GenBank/DDBJ databases">
        <title>The complete genomes of actinobacterial strains from the NBC collection.</title>
        <authorList>
            <person name="Joergensen T.S."/>
            <person name="Alvarez Arevalo M."/>
            <person name="Sterndorff E.B."/>
            <person name="Faurdal D."/>
            <person name="Vuksanovic O."/>
            <person name="Mourched A.-S."/>
            <person name="Charusanti P."/>
            <person name="Shaw S."/>
            <person name="Blin K."/>
            <person name="Weber T."/>
        </authorList>
    </citation>
    <scope>NUCLEOTIDE SEQUENCE</scope>
    <source>
        <strain evidence="2">NBC_00303</strain>
    </source>
</reference>
<keyword evidence="2" id="KW-0328">Glycosyltransferase</keyword>
<gene>
    <name evidence="2" type="ORF">OHA91_24495</name>
</gene>
<dbReference type="InterPro" id="IPR029058">
    <property type="entry name" value="AB_hydrolase_fold"/>
</dbReference>
<dbReference type="GO" id="GO:0016757">
    <property type="term" value="F:glycosyltransferase activity"/>
    <property type="evidence" value="ECO:0007669"/>
    <property type="project" value="UniProtKB-KW"/>
</dbReference>
<dbReference type="CDD" id="cd06223">
    <property type="entry name" value="PRTases_typeI"/>
    <property type="match status" value="1"/>
</dbReference>
<protein>
    <submittedName>
        <fullName evidence="2">Phosphoribosyltransferase family protein</fullName>
    </submittedName>
</protein>
<dbReference type="Gene3D" id="3.40.50.2020">
    <property type="match status" value="1"/>
</dbReference>
<dbReference type="Proteomes" id="UP001432312">
    <property type="component" value="Chromosome"/>
</dbReference>
<dbReference type="RefSeq" id="WP_328740013.1">
    <property type="nucleotide sequence ID" value="NZ_CP108036.1"/>
</dbReference>
<evidence type="ECO:0000313" key="3">
    <source>
        <dbReference type="Proteomes" id="UP001432312"/>
    </source>
</evidence>
<dbReference type="EMBL" id="CP108036">
    <property type="protein sequence ID" value="WUN81386.1"/>
    <property type="molecule type" value="Genomic_DNA"/>
</dbReference>
<evidence type="ECO:0000313" key="2">
    <source>
        <dbReference type="EMBL" id="WUN81386.1"/>
    </source>
</evidence>
<dbReference type="Gene3D" id="3.30.1310.20">
    <property type="entry name" value="PRTase-like"/>
    <property type="match status" value="1"/>
</dbReference>
<dbReference type="InterPro" id="IPR000836">
    <property type="entry name" value="PRTase_dom"/>
</dbReference>
<keyword evidence="3" id="KW-1185">Reference proteome</keyword>
<proteinExistence type="predicted"/>
<dbReference type="SUPFAM" id="SSF53474">
    <property type="entry name" value="alpha/beta-Hydrolases"/>
    <property type="match status" value="1"/>
</dbReference>
<feature type="domain" description="Phosphoribosyltransferase" evidence="1">
    <location>
        <begin position="120"/>
        <end position="163"/>
    </location>
</feature>